<accession>A0A8J1XLF8</accession>
<dbReference type="AlphaFoldDB" id="A0A8J1XLF8"/>
<evidence type="ECO:0000313" key="2">
    <source>
        <dbReference type="Proteomes" id="UP000749559"/>
    </source>
</evidence>
<dbReference type="Proteomes" id="UP000749559">
    <property type="component" value="Unassembled WGS sequence"/>
</dbReference>
<protein>
    <submittedName>
        <fullName evidence="1">Uncharacterized protein</fullName>
    </submittedName>
</protein>
<reference evidence="1" key="1">
    <citation type="submission" date="2022-03" db="EMBL/GenBank/DDBJ databases">
        <authorList>
            <person name="Martin C."/>
        </authorList>
    </citation>
    <scope>NUCLEOTIDE SEQUENCE</scope>
</reference>
<comment type="caution">
    <text evidence="1">The sequence shown here is derived from an EMBL/GenBank/DDBJ whole genome shotgun (WGS) entry which is preliminary data.</text>
</comment>
<gene>
    <name evidence="1" type="ORF">OFUS_LOCUS3944</name>
</gene>
<keyword evidence="2" id="KW-1185">Reference proteome</keyword>
<sequence length="364" mass="41562">MSIFEFKMKVKNKKLNSNNKTNSGNHSGYYGNYIKDNVEFTTPLSSNSTYPNNKHSEQSDIYNKNVEPIQHSEHIPKLRRYNRTNIDKYKDTIYERYDPMVGGRTALILGSLLVFIVLYILKKQFKHHRRKKKERMAEFVPPEDYGPYETSSDFDQCLKLLPDQNGLSKSSETLTGTNNWDSNHSIDGSLCQCMKDVATAPHKSSAMQTNIPKITISDTTELCTNRKQIGLYINGKQCDKNKQFHASFPYHIKPDKTRRAILEKYTIECDTSNFAKTANWINTIPDPVHIQPNPKHKTKTTTDDAKLNSRSGNYLNVEVNRKRSNSVPSTSYTSSSMWDKTRNVGTCPLCDQAKLTGSSHPSIL</sequence>
<name>A0A8J1XLF8_OWEFU</name>
<dbReference type="EMBL" id="CAIIXF020000002">
    <property type="protein sequence ID" value="CAH1776808.1"/>
    <property type="molecule type" value="Genomic_DNA"/>
</dbReference>
<evidence type="ECO:0000313" key="1">
    <source>
        <dbReference type="EMBL" id="CAH1776808.1"/>
    </source>
</evidence>
<proteinExistence type="predicted"/>
<organism evidence="1 2">
    <name type="scientific">Owenia fusiformis</name>
    <name type="common">Polychaete worm</name>
    <dbReference type="NCBI Taxonomy" id="6347"/>
    <lineage>
        <taxon>Eukaryota</taxon>
        <taxon>Metazoa</taxon>
        <taxon>Spiralia</taxon>
        <taxon>Lophotrochozoa</taxon>
        <taxon>Annelida</taxon>
        <taxon>Polychaeta</taxon>
        <taxon>Sedentaria</taxon>
        <taxon>Canalipalpata</taxon>
        <taxon>Sabellida</taxon>
        <taxon>Oweniida</taxon>
        <taxon>Oweniidae</taxon>
        <taxon>Owenia</taxon>
    </lineage>
</organism>